<keyword evidence="5" id="KW-0234">DNA repair</keyword>
<evidence type="ECO:0000256" key="4">
    <source>
        <dbReference type="ARBA" id="ARBA00022763"/>
    </source>
</evidence>
<dbReference type="GO" id="GO:0032259">
    <property type="term" value="P:methylation"/>
    <property type="evidence" value="ECO:0007669"/>
    <property type="project" value="UniProtKB-KW"/>
</dbReference>
<dbReference type="GO" id="GO:0003908">
    <property type="term" value="F:methylated-DNA-[protein]-cysteine S-methyltransferase activity"/>
    <property type="evidence" value="ECO:0007669"/>
    <property type="project" value="UniProtKB-EC"/>
</dbReference>
<feature type="domain" description="Methylguanine DNA methyltransferase ribonuclease-like" evidence="8">
    <location>
        <begin position="2"/>
        <end position="78"/>
    </location>
</feature>
<evidence type="ECO:0000259" key="8">
    <source>
        <dbReference type="Pfam" id="PF02870"/>
    </source>
</evidence>
<comment type="catalytic activity">
    <reaction evidence="6">
        <text>a 6-O-methyl-2'-deoxyguanosine in DNA + L-cysteinyl-[protein] = S-methyl-L-cysteinyl-[protein] + a 2'-deoxyguanosine in DNA</text>
        <dbReference type="Rhea" id="RHEA:24000"/>
        <dbReference type="Rhea" id="RHEA-COMP:10131"/>
        <dbReference type="Rhea" id="RHEA-COMP:10132"/>
        <dbReference type="Rhea" id="RHEA-COMP:11367"/>
        <dbReference type="Rhea" id="RHEA-COMP:11368"/>
        <dbReference type="ChEBI" id="CHEBI:29950"/>
        <dbReference type="ChEBI" id="CHEBI:82612"/>
        <dbReference type="ChEBI" id="CHEBI:85445"/>
        <dbReference type="ChEBI" id="CHEBI:85448"/>
        <dbReference type="EC" id="2.1.1.63"/>
    </reaction>
</comment>
<gene>
    <name evidence="9" type="ORF">ACFPQA_00795</name>
</gene>
<dbReference type="InterPro" id="IPR036217">
    <property type="entry name" value="MethylDNA_cys_MeTrfase_DNAb"/>
</dbReference>
<protein>
    <submittedName>
        <fullName evidence="9">Methylated-DNA--[protein]-cysteine S-methyltransferase</fullName>
        <ecNumber evidence="9">2.1.1.63</ecNumber>
    </submittedName>
</protein>
<comment type="catalytic activity">
    <reaction evidence="1">
        <text>a 4-O-methyl-thymidine in DNA + L-cysteinyl-[protein] = a thymidine in DNA + S-methyl-L-cysteinyl-[protein]</text>
        <dbReference type="Rhea" id="RHEA:53428"/>
        <dbReference type="Rhea" id="RHEA-COMP:10131"/>
        <dbReference type="Rhea" id="RHEA-COMP:10132"/>
        <dbReference type="Rhea" id="RHEA-COMP:13555"/>
        <dbReference type="Rhea" id="RHEA-COMP:13556"/>
        <dbReference type="ChEBI" id="CHEBI:29950"/>
        <dbReference type="ChEBI" id="CHEBI:82612"/>
        <dbReference type="ChEBI" id="CHEBI:137386"/>
        <dbReference type="ChEBI" id="CHEBI:137387"/>
        <dbReference type="EC" id="2.1.1.63"/>
    </reaction>
</comment>
<evidence type="ECO:0000256" key="3">
    <source>
        <dbReference type="ARBA" id="ARBA00022679"/>
    </source>
</evidence>
<evidence type="ECO:0000256" key="1">
    <source>
        <dbReference type="ARBA" id="ARBA00001286"/>
    </source>
</evidence>
<dbReference type="PANTHER" id="PTHR10815">
    <property type="entry name" value="METHYLATED-DNA--PROTEIN-CYSTEINE METHYLTRANSFERASE"/>
    <property type="match status" value="1"/>
</dbReference>
<name>A0ABW0RJ93_9GAMM</name>
<dbReference type="InterPro" id="IPR008332">
    <property type="entry name" value="MethylG_MeTrfase_N"/>
</dbReference>
<dbReference type="InterPro" id="IPR036631">
    <property type="entry name" value="MGMT_N_sf"/>
</dbReference>
<comment type="caution">
    <text evidence="9">The sequence shown here is derived from an EMBL/GenBank/DDBJ whole genome shotgun (WGS) entry which is preliminary data.</text>
</comment>
<dbReference type="SUPFAM" id="SSF46767">
    <property type="entry name" value="Methylated DNA-protein cysteine methyltransferase, C-terminal domain"/>
    <property type="match status" value="1"/>
</dbReference>
<evidence type="ECO:0000256" key="5">
    <source>
        <dbReference type="ARBA" id="ARBA00023204"/>
    </source>
</evidence>
<evidence type="ECO:0000256" key="2">
    <source>
        <dbReference type="ARBA" id="ARBA00022603"/>
    </source>
</evidence>
<keyword evidence="3 9" id="KW-0808">Transferase</keyword>
<evidence type="ECO:0000313" key="10">
    <source>
        <dbReference type="Proteomes" id="UP001596055"/>
    </source>
</evidence>
<sequence>MIRYGIAQTSLGPVIVGMSPRGLCAIEPGDDETALPERLKADFPDTEVREAGAELAPVLQQVVRFLDQPGTDLDIPLDMQGSEFQVRVWELLRAIPAGTTLSYTDLAKRLGNPGSARAVAGACAANRLAVAIPCHRIIRRDGGLSGYRWGLERKRALLDREAAQLAATA</sequence>
<evidence type="ECO:0000259" key="7">
    <source>
        <dbReference type="Pfam" id="PF01035"/>
    </source>
</evidence>
<keyword evidence="10" id="KW-1185">Reference proteome</keyword>
<evidence type="ECO:0000256" key="6">
    <source>
        <dbReference type="ARBA" id="ARBA00049348"/>
    </source>
</evidence>
<dbReference type="Pfam" id="PF02870">
    <property type="entry name" value="Methyltransf_1N"/>
    <property type="match status" value="1"/>
</dbReference>
<dbReference type="InterPro" id="IPR036388">
    <property type="entry name" value="WH-like_DNA-bd_sf"/>
</dbReference>
<dbReference type="CDD" id="cd06445">
    <property type="entry name" value="ATase"/>
    <property type="match status" value="1"/>
</dbReference>
<dbReference type="InterPro" id="IPR014048">
    <property type="entry name" value="MethylDNA_cys_MeTrfase_DNA-bd"/>
</dbReference>
<accession>A0ABW0RJ93</accession>
<proteinExistence type="predicted"/>
<dbReference type="Pfam" id="PF01035">
    <property type="entry name" value="DNA_binding_1"/>
    <property type="match status" value="1"/>
</dbReference>
<dbReference type="PANTHER" id="PTHR10815:SF14">
    <property type="entry name" value="BIFUNCTIONAL TRANSCRIPTIONAL ACTIVATOR_DNA REPAIR ENZYME ADA"/>
    <property type="match status" value="1"/>
</dbReference>
<keyword evidence="2 9" id="KW-0489">Methyltransferase</keyword>
<organism evidence="9 10">
    <name type="scientific">Marinobacter koreensis</name>
    <dbReference type="NCBI Taxonomy" id="335974"/>
    <lineage>
        <taxon>Bacteria</taxon>
        <taxon>Pseudomonadati</taxon>
        <taxon>Pseudomonadota</taxon>
        <taxon>Gammaproteobacteria</taxon>
        <taxon>Pseudomonadales</taxon>
        <taxon>Marinobacteraceae</taxon>
        <taxon>Marinobacter</taxon>
    </lineage>
</organism>
<dbReference type="Gene3D" id="3.30.160.70">
    <property type="entry name" value="Methylated DNA-protein cysteine methyltransferase domain"/>
    <property type="match status" value="1"/>
</dbReference>
<dbReference type="PROSITE" id="PS00374">
    <property type="entry name" value="MGMT"/>
    <property type="match status" value="1"/>
</dbReference>
<dbReference type="SUPFAM" id="SSF53155">
    <property type="entry name" value="Methylated DNA-protein cysteine methyltransferase domain"/>
    <property type="match status" value="1"/>
</dbReference>
<reference evidence="10" key="1">
    <citation type="journal article" date="2019" name="Int. J. Syst. Evol. Microbiol.">
        <title>The Global Catalogue of Microorganisms (GCM) 10K type strain sequencing project: providing services to taxonomists for standard genome sequencing and annotation.</title>
        <authorList>
            <consortium name="The Broad Institute Genomics Platform"/>
            <consortium name="The Broad Institute Genome Sequencing Center for Infectious Disease"/>
            <person name="Wu L."/>
            <person name="Ma J."/>
        </authorList>
    </citation>
    <scope>NUCLEOTIDE SEQUENCE [LARGE SCALE GENOMIC DNA]</scope>
    <source>
        <strain evidence="10">CGMCC 4.1799</strain>
    </source>
</reference>
<dbReference type="InterPro" id="IPR001497">
    <property type="entry name" value="MethylDNA_cys_MeTrfase_AS"/>
</dbReference>
<evidence type="ECO:0000313" key="9">
    <source>
        <dbReference type="EMBL" id="MFC5543580.1"/>
    </source>
</evidence>
<dbReference type="EC" id="2.1.1.63" evidence="9"/>
<dbReference type="EMBL" id="JBHSNL010000001">
    <property type="protein sequence ID" value="MFC5543580.1"/>
    <property type="molecule type" value="Genomic_DNA"/>
</dbReference>
<feature type="domain" description="Methylated-DNA-[protein]-cysteine S-methyltransferase DNA binding" evidence="7">
    <location>
        <begin position="83"/>
        <end position="162"/>
    </location>
</feature>
<dbReference type="Gene3D" id="1.10.10.10">
    <property type="entry name" value="Winged helix-like DNA-binding domain superfamily/Winged helix DNA-binding domain"/>
    <property type="match status" value="1"/>
</dbReference>
<dbReference type="RefSeq" id="WP_248157251.1">
    <property type="nucleotide sequence ID" value="NZ_JAKZAJ010000003.1"/>
</dbReference>
<dbReference type="NCBIfam" id="TIGR00589">
    <property type="entry name" value="ogt"/>
    <property type="match status" value="1"/>
</dbReference>
<dbReference type="Proteomes" id="UP001596055">
    <property type="component" value="Unassembled WGS sequence"/>
</dbReference>
<keyword evidence="4" id="KW-0227">DNA damage</keyword>